<dbReference type="Gene3D" id="3.40.250.10">
    <property type="entry name" value="Rhodanese-like domain"/>
    <property type="match status" value="1"/>
</dbReference>
<reference evidence="2 3" key="1">
    <citation type="submission" date="2020-08" db="EMBL/GenBank/DDBJ databases">
        <title>Genomic Encyclopedia of Type Strains, Phase III (KMG-III): the genomes of soil and plant-associated and newly described type strains.</title>
        <authorList>
            <person name="Whitman W."/>
        </authorList>
    </citation>
    <scope>NUCLEOTIDE SEQUENCE [LARGE SCALE GENOMIC DNA]</scope>
    <source>
        <strain evidence="2 3">CECT 8234</strain>
    </source>
</reference>
<dbReference type="AlphaFoldDB" id="A0A7W5CC41"/>
<keyword evidence="3" id="KW-1185">Reference proteome</keyword>
<accession>A0A7W5CC41</accession>
<dbReference type="PANTHER" id="PTHR43031">
    <property type="entry name" value="FAD-DEPENDENT OXIDOREDUCTASE"/>
    <property type="match status" value="1"/>
</dbReference>
<dbReference type="InterPro" id="IPR036873">
    <property type="entry name" value="Rhodanese-like_dom_sf"/>
</dbReference>
<dbReference type="SMART" id="SM00450">
    <property type="entry name" value="RHOD"/>
    <property type="match status" value="1"/>
</dbReference>
<sequence length="108" mass="12330">MRNWQDVTAQFMLDLLENGQIAANQLIDVREEFEWDYYHLETSVLIPMNTIPNRLNELMDTKPIYIVCAHGVRSAAVCEYLEKQGYSSLHNVTGGMAAIASLQGFQYD</sequence>
<dbReference type="RefSeq" id="WP_183567853.1">
    <property type="nucleotide sequence ID" value="NZ_CBCSLB010000025.1"/>
</dbReference>
<dbReference type="Pfam" id="PF00581">
    <property type="entry name" value="Rhodanese"/>
    <property type="match status" value="1"/>
</dbReference>
<evidence type="ECO:0000313" key="3">
    <source>
        <dbReference type="Proteomes" id="UP000518605"/>
    </source>
</evidence>
<dbReference type="EMBL" id="JACHXW010000016">
    <property type="protein sequence ID" value="MBB3154424.1"/>
    <property type="molecule type" value="Genomic_DNA"/>
</dbReference>
<dbReference type="InterPro" id="IPR050229">
    <property type="entry name" value="GlpE_sulfurtransferase"/>
</dbReference>
<proteinExistence type="predicted"/>
<dbReference type="InterPro" id="IPR001763">
    <property type="entry name" value="Rhodanese-like_dom"/>
</dbReference>
<keyword evidence="2" id="KW-0808">Transferase</keyword>
<feature type="domain" description="Rhodanese" evidence="1">
    <location>
        <begin position="20"/>
        <end position="104"/>
    </location>
</feature>
<dbReference type="PANTHER" id="PTHR43031:SF17">
    <property type="entry name" value="SULFURTRANSFERASE YTWF-RELATED"/>
    <property type="match status" value="1"/>
</dbReference>
<dbReference type="CDD" id="cd00158">
    <property type="entry name" value="RHOD"/>
    <property type="match status" value="1"/>
</dbReference>
<protein>
    <submittedName>
        <fullName evidence="2">Rhodanese-related sulfurtransferase</fullName>
    </submittedName>
</protein>
<dbReference type="PROSITE" id="PS50206">
    <property type="entry name" value="RHODANESE_3"/>
    <property type="match status" value="1"/>
</dbReference>
<gene>
    <name evidence="2" type="ORF">FHS16_004506</name>
</gene>
<evidence type="ECO:0000259" key="1">
    <source>
        <dbReference type="PROSITE" id="PS50206"/>
    </source>
</evidence>
<dbReference type="GO" id="GO:0016740">
    <property type="term" value="F:transferase activity"/>
    <property type="evidence" value="ECO:0007669"/>
    <property type="project" value="UniProtKB-KW"/>
</dbReference>
<dbReference type="SUPFAM" id="SSF52821">
    <property type="entry name" value="Rhodanese/Cell cycle control phosphatase"/>
    <property type="match status" value="1"/>
</dbReference>
<evidence type="ECO:0000313" key="2">
    <source>
        <dbReference type="EMBL" id="MBB3154424.1"/>
    </source>
</evidence>
<dbReference type="Proteomes" id="UP000518605">
    <property type="component" value="Unassembled WGS sequence"/>
</dbReference>
<name>A0A7W5CC41_9BACL</name>
<comment type="caution">
    <text evidence="2">The sequence shown here is derived from an EMBL/GenBank/DDBJ whole genome shotgun (WGS) entry which is preliminary data.</text>
</comment>
<organism evidence="2 3">
    <name type="scientific">Paenibacillus endophyticus</name>
    <dbReference type="NCBI Taxonomy" id="1294268"/>
    <lineage>
        <taxon>Bacteria</taxon>
        <taxon>Bacillati</taxon>
        <taxon>Bacillota</taxon>
        <taxon>Bacilli</taxon>
        <taxon>Bacillales</taxon>
        <taxon>Paenibacillaceae</taxon>
        <taxon>Paenibacillus</taxon>
    </lineage>
</organism>